<protein>
    <submittedName>
        <fullName evidence="2">DUF4397 domain-containing protein</fullName>
    </submittedName>
</protein>
<evidence type="ECO:0000313" key="3">
    <source>
        <dbReference type="Proteomes" id="UP001139521"/>
    </source>
</evidence>
<sequence>MKTKCILLFVGMLLLYSCNSSQKKPSKLRIGQFLFTDEPAEISFIRDGKSSLKQQMHYTELSDYQNLASGTYTVEVRSKNQLLLKKKVGIGTSGVYTLMVYGIMQENPKTNEKTEKTRLHEIVEGEEATMPNGNLPQLKILNDEFECGKNEAKIRWVHLAAGVEEISAEVFSNQETISKKLPSLTYPKMAKTKALSPLQQILNWKLKGSKVKVAEEQLSIQPQKLYTCFVLGIEGKYIDSLKVVTGETPKKKF</sequence>
<keyword evidence="3" id="KW-1185">Reference proteome</keyword>
<feature type="signal peptide" evidence="1">
    <location>
        <begin position="1"/>
        <end position="23"/>
    </location>
</feature>
<name>A0A9X1ZNI0_9FLAO</name>
<comment type="caution">
    <text evidence="2">The sequence shown here is derived from an EMBL/GenBank/DDBJ whole genome shotgun (WGS) entry which is preliminary data.</text>
</comment>
<dbReference type="AlphaFoldDB" id="A0A9X1ZNI0"/>
<evidence type="ECO:0000313" key="2">
    <source>
        <dbReference type="EMBL" id="MCL6217089.1"/>
    </source>
</evidence>
<proteinExistence type="predicted"/>
<gene>
    <name evidence="2" type="ORF">L1967_02190</name>
</gene>
<dbReference type="PROSITE" id="PS51257">
    <property type="entry name" value="PROKAR_LIPOPROTEIN"/>
    <property type="match status" value="1"/>
</dbReference>
<feature type="chain" id="PRO_5040884578" evidence="1">
    <location>
        <begin position="24"/>
        <end position="253"/>
    </location>
</feature>
<dbReference type="Proteomes" id="UP001139521">
    <property type="component" value="Unassembled WGS sequence"/>
</dbReference>
<evidence type="ECO:0000256" key="1">
    <source>
        <dbReference type="SAM" id="SignalP"/>
    </source>
</evidence>
<organism evidence="2 3">
    <name type="scientific">Zunongwangia pacifica</name>
    <dbReference type="NCBI Taxonomy" id="2911062"/>
    <lineage>
        <taxon>Bacteria</taxon>
        <taxon>Pseudomonadati</taxon>
        <taxon>Bacteroidota</taxon>
        <taxon>Flavobacteriia</taxon>
        <taxon>Flavobacteriales</taxon>
        <taxon>Flavobacteriaceae</taxon>
        <taxon>Zunongwangia</taxon>
    </lineage>
</organism>
<keyword evidence="1" id="KW-0732">Signal</keyword>
<dbReference type="EMBL" id="JAKHSK010000002">
    <property type="protein sequence ID" value="MCL6217089.1"/>
    <property type="molecule type" value="Genomic_DNA"/>
</dbReference>
<dbReference type="RefSeq" id="WP_249600075.1">
    <property type="nucleotide sequence ID" value="NZ_JAKHSK010000002.1"/>
</dbReference>
<accession>A0A9X1ZNI0</accession>
<reference evidence="2" key="1">
    <citation type="submission" date="2022-01" db="EMBL/GenBank/DDBJ databases">
        <title>Genome sequencing of Zunongwangia sp. M21534 genome.</title>
        <authorList>
            <person name="Chen Y."/>
            <person name="Dong C."/>
            <person name="Shao Z."/>
        </authorList>
    </citation>
    <scope>NUCLEOTIDE SEQUENCE</scope>
    <source>
        <strain evidence="2">MCCC M21534</strain>
    </source>
</reference>